<feature type="compositionally biased region" description="Low complexity" evidence="1">
    <location>
        <begin position="47"/>
        <end position="58"/>
    </location>
</feature>
<dbReference type="Proteomes" id="UP000002748">
    <property type="component" value="Unassembled WGS sequence"/>
</dbReference>
<feature type="region of interest" description="Disordered" evidence="1">
    <location>
        <begin position="1"/>
        <end position="58"/>
    </location>
</feature>
<dbReference type="GeneID" id="25986028"/>
<evidence type="ECO:0000256" key="1">
    <source>
        <dbReference type="SAM" id="MobiDB-lite"/>
    </source>
</evidence>
<evidence type="ECO:0000313" key="3">
    <source>
        <dbReference type="Proteomes" id="UP000002748"/>
    </source>
</evidence>
<name>J5QQ44_TRIAS</name>
<organism evidence="2 3">
    <name type="scientific">Trichosporon asahii var. asahii (strain ATCC 90039 / CBS 2479 / JCM 2466 / KCTC 7840 / NBRC 103889/ NCYC 2677 / UAMH 7654)</name>
    <name type="common">Yeast</name>
    <dbReference type="NCBI Taxonomy" id="1186058"/>
    <lineage>
        <taxon>Eukaryota</taxon>
        <taxon>Fungi</taxon>
        <taxon>Dikarya</taxon>
        <taxon>Basidiomycota</taxon>
        <taxon>Agaricomycotina</taxon>
        <taxon>Tremellomycetes</taxon>
        <taxon>Trichosporonales</taxon>
        <taxon>Trichosporonaceae</taxon>
        <taxon>Trichosporon</taxon>
    </lineage>
</organism>
<dbReference type="RefSeq" id="XP_014179251.1">
    <property type="nucleotide sequence ID" value="XM_014323776.1"/>
</dbReference>
<reference evidence="2 3" key="1">
    <citation type="journal article" date="2012" name="Eukaryot. Cell">
        <title>Draft genome sequence of CBS 2479, the standard type strain of Trichosporon asahii.</title>
        <authorList>
            <person name="Yang R.Y."/>
            <person name="Li H.T."/>
            <person name="Zhu H."/>
            <person name="Zhou G.P."/>
            <person name="Wang M."/>
            <person name="Wang L."/>
        </authorList>
    </citation>
    <scope>NUCLEOTIDE SEQUENCE [LARGE SCALE GENOMIC DNA]</scope>
    <source>
        <strain evidence="3">ATCC 90039 / CBS 2479 / JCM 2466 / KCTC 7840 / NCYC 2677 / UAMH 7654</strain>
    </source>
</reference>
<dbReference type="HOGENOM" id="CLU_1422358_0_0_1"/>
<evidence type="ECO:0000313" key="2">
    <source>
        <dbReference type="EMBL" id="EJT48493.1"/>
    </source>
</evidence>
<accession>J5QQ44</accession>
<gene>
    <name evidence="2" type="ORF">A1Q1_02514</name>
</gene>
<dbReference type="KEGG" id="tasa:A1Q1_02514"/>
<dbReference type="VEuPathDB" id="FungiDB:A1Q1_02514"/>
<dbReference type="AlphaFoldDB" id="J5QQ44"/>
<sequence length="191" mass="20200">MRGSAGAEPLAFAAWEADEEGKGPPRFQRKHSNTLSAIRRPPPTALTPPDTSVSVSTPSCCPTVLNEKGSVGVMLRAGRRVDLLRAHQGGRGGAGPFRPQQQGAGAVSVSGLFPSFHQATRISMFLRDANLAFLRTPDASKQVGLVLKEAQRADAEHPAASSRSQAPELNLKLRSDASLLSVDVMEGHTQG</sequence>
<dbReference type="EMBL" id="ALBS01000203">
    <property type="protein sequence ID" value="EJT48493.1"/>
    <property type="molecule type" value="Genomic_DNA"/>
</dbReference>
<comment type="caution">
    <text evidence="2">The sequence shown here is derived from an EMBL/GenBank/DDBJ whole genome shotgun (WGS) entry which is preliminary data.</text>
</comment>
<protein>
    <submittedName>
        <fullName evidence="2">Uncharacterized protein</fullName>
    </submittedName>
</protein>
<proteinExistence type="predicted"/>